<dbReference type="EMBL" id="OOIL02004368">
    <property type="protein sequence ID" value="VFQ91521.1"/>
    <property type="molecule type" value="Genomic_DNA"/>
</dbReference>
<dbReference type="Proteomes" id="UP000595140">
    <property type="component" value="Unassembled WGS sequence"/>
</dbReference>
<organism evidence="1 2">
    <name type="scientific">Cuscuta campestris</name>
    <dbReference type="NCBI Taxonomy" id="132261"/>
    <lineage>
        <taxon>Eukaryota</taxon>
        <taxon>Viridiplantae</taxon>
        <taxon>Streptophyta</taxon>
        <taxon>Embryophyta</taxon>
        <taxon>Tracheophyta</taxon>
        <taxon>Spermatophyta</taxon>
        <taxon>Magnoliopsida</taxon>
        <taxon>eudicotyledons</taxon>
        <taxon>Gunneridae</taxon>
        <taxon>Pentapetalae</taxon>
        <taxon>asterids</taxon>
        <taxon>lamiids</taxon>
        <taxon>Solanales</taxon>
        <taxon>Convolvulaceae</taxon>
        <taxon>Cuscuteae</taxon>
        <taxon>Cuscuta</taxon>
        <taxon>Cuscuta subgen. Grammica</taxon>
        <taxon>Cuscuta sect. Cleistogrammica</taxon>
    </lineage>
</organism>
<evidence type="ECO:0000313" key="2">
    <source>
        <dbReference type="Proteomes" id="UP000595140"/>
    </source>
</evidence>
<reference evidence="1 2" key="1">
    <citation type="submission" date="2018-04" db="EMBL/GenBank/DDBJ databases">
        <authorList>
            <person name="Vogel A."/>
        </authorList>
    </citation>
    <scope>NUCLEOTIDE SEQUENCE [LARGE SCALE GENOMIC DNA]</scope>
</reference>
<evidence type="ECO:0000313" key="1">
    <source>
        <dbReference type="EMBL" id="VFQ91521.1"/>
    </source>
</evidence>
<protein>
    <submittedName>
        <fullName evidence="1">Uncharacterized protein</fullName>
    </submittedName>
</protein>
<gene>
    <name evidence="1" type="ORF">CCAM_LOCUS33297</name>
</gene>
<keyword evidence="2" id="KW-1185">Reference proteome</keyword>
<dbReference type="AlphaFoldDB" id="A0A484MRM4"/>
<name>A0A484MRM4_9ASTE</name>
<sequence length="83" mass="9439">MRIYKDLRTPSGRGPCKEWNLVQALCKSYAATPNSIFTAVQKEIFSLQLCTSVGHGHKIRLYIAYYGPQHSWNLENAIKVVVK</sequence>
<proteinExistence type="predicted"/>
<accession>A0A484MRM4</accession>